<dbReference type="GO" id="GO:0007155">
    <property type="term" value="P:cell adhesion"/>
    <property type="evidence" value="ECO:0007669"/>
    <property type="project" value="UniProtKB-KW"/>
</dbReference>
<evidence type="ECO:0000256" key="2">
    <source>
        <dbReference type="ARBA" id="ARBA00004613"/>
    </source>
</evidence>
<organism evidence="8 9">
    <name type="scientific">Nesidiocoris tenuis</name>
    <dbReference type="NCBI Taxonomy" id="355587"/>
    <lineage>
        <taxon>Eukaryota</taxon>
        <taxon>Metazoa</taxon>
        <taxon>Ecdysozoa</taxon>
        <taxon>Arthropoda</taxon>
        <taxon>Hexapoda</taxon>
        <taxon>Insecta</taxon>
        <taxon>Pterygota</taxon>
        <taxon>Neoptera</taxon>
        <taxon>Paraneoptera</taxon>
        <taxon>Hemiptera</taxon>
        <taxon>Heteroptera</taxon>
        <taxon>Panheteroptera</taxon>
        <taxon>Cimicomorpha</taxon>
        <taxon>Miridae</taxon>
        <taxon>Dicyphina</taxon>
        <taxon>Nesidiocoris</taxon>
    </lineage>
</organism>
<reference evidence="8 9" key="1">
    <citation type="submission" date="2020-02" db="EMBL/GenBank/DDBJ databases">
        <authorList>
            <person name="Ferguson B K."/>
        </authorList>
    </citation>
    <scope>NUCLEOTIDE SEQUENCE [LARGE SCALE GENOMIC DNA]</scope>
</reference>
<evidence type="ECO:0000313" key="8">
    <source>
        <dbReference type="EMBL" id="CAB0006251.1"/>
    </source>
</evidence>
<name>A0A6H5GUH7_9HEMI</name>
<dbReference type="InterPro" id="IPR000421">
    <property type="entry name" value="FA58C"/>
</dbReference>
<dbReference type="SUPFAM" id="SSF49785">
    <property type="entry name" value="Galactose-binding domain-like"/>
    <property type="match status" value="1"/>
</dbReference>
<dbReference type="Proteomes" id="UP000479000">
    <property type="component" value="Unassembled WGS sequence"/>
</dbReference>
<protein>
    <recommendedName>
        <fullName evidence="7">F5/8 type C domain-containing protein</fullName>
    </recommendedName>
</protein>
<keyword evidence="9" id="KW-1185">Reference proteome</keyword>
<dbReference type="PROSITE" id="PS01285">
    <property type="entry name" value="FA58C_1"/>
    <property type="match status" value="1"/>
</dbReference>
<dbReference type="PROSITE" id="PS01286">
    <property type="entry name" value="FA58C_2"/>
    <property type="match status" value="1"/>
</dbReference>
<feature type="domain" description="F5/8 type C" evidence="7">
    <location>
        <begin position="1"/>
        <end position="114"/>
    </location>
</feature>
<evidence type="ECO:0000256" key="5">
    <source>
        <dbReference type="ARBA" id="ARBA00023136"/>
    </source>
</evidence>
<dbReference type="InterPro" id="IPR050633">
    <property type="entry name" value="Neuropilin_MCO_CoagFactor"/>
</dbReference>
<dbReference type="GO" id="GO:0005886">
    <property type="term" value="C:plasma membrane"/>
    <property type="evidence" value="ECO:0007669"/>
    <property type="project" value="TreeGrafter"/>
</dbReference>
<dbReference type="GO" id="GO:0038023">
    <property type="term" value="F:signaling receptor activity"/>
    <property type="evidence" value="ECO:0007669"/>
    <property type="project" value="TreeGrafter"/>
</dbReference>
<dbReference type="SMART" id="SM00231">
    <property type="entry name" value="FA58C"/>
    <property type="match status" value="1"/>
</dbReference>
<dbReference type="OrthoDB" id="6262482at2759"/>
<accession>A0A6H5GUH7</accession>
<dbReference type="Pfam" id="PF00754">
    <property type="entry name" value="F5_F8_type_C"/>
    <property type="match status" value="1"/>
</dbReference>
<dbReference type="GO" id="GO:0005576">
    <property type="term" value="C:extracellular region"/>
    <property type="evidence" value="ECO:0007669"/>
    <property type="project" value="UniProtKB-SubCell"/>
</dbReference>
<dbReference type="InterPro" id="IPR008979">
    <property type="entry name" value="Galactose-bd-like_sf"/>
</dbReference>
<evidence type="ECO:0000256" key="1">
    <source>
        <dbReference type="ARBA" id="ARBA00004184"/>
    </source>
</evidence>
<dbReference type="EMBL" id="CADCXU010017487">
    <property type="protein sequence ID" value="CAB0006251.1"/>
    <property type="molecule type" value="Genomic_DNA"/>
</dbReference>
<dbReference type="PROSITE" id="PS50022">
    <property type="entry name" value="FA58C_3"/>
    <property type="match status" value="1"/>
</dbReference>
<dbReference type="PANTHER" id="PTHR46806">
    <property type="entry name" value="F5/8 TYPE C DOMAIN-CONTAINING PROTEIN"/>
    <property type="match status" value="1"/>
</dbReference>
<proteinExistence type="predicted"/>
<dbReference type="CDD" id="cd00057">
    <property type="entry name" value="FA58C"/>
    <property type="match status" value="1"/>
</dbReference>
<sequence length="436" mass="47774">MILGSSWRPVSDATTTSQWLQVDLGEPRAVYGISIKGDATYDAKLKTFRVLFSLNGVAFSYIGSSIVPKVFKGPIDNEDAATRMFSVPIEARYIRVVPLTWSQYPALRIELLGCDYTIPTTTTATPEITTTVATTTTTIAPTSTSKPEECPEVECPPGYLVNMTETVEVLQTAEEAPAPWSPFGKKSKWGNAFRSKGGYGGHAGTKGGYQKGHYKGRYKGYGNHWTTTTTTTTTPKPQVVCPKYQCLPIEEQAIQRSNARTAWCTKLVSTRSASHAAPNLCWKTLVRQRTGVSQAATVQMALCAVMTNASGPPTAGTVWITNKPCLLKPDETCLHAVTLIYKDNVIQVVNDRSGETQVPTWTDAMKASAQALLIAHHWRPMPANVKVKDFASTGETLNALIPVLQVWSNHITICWFNSENFDNIVIINCLKELNGF</sequence>
<keyword evidence="5" id="KW-0472">Membrane</keyword>
<evidence type="ECO:0000256" key="3">
    <source>
        <dbReference type="ARBA" id="ARBA00022525"/>
    </source>
</evidence>
<comment type="subcellular location">
    <subcellularLocation>
        <location evidence="1">Endomembrane system</location>
        <topology evidence="1">Peripheral membrane protein</topology>
    </subcellularLocation>
    <subcellularLocation>
        <location evidence="2">Secreted</location>
    </subcellularLocation>
</comment>
<evidence type="ECO:0000256" key="6">
    <source>
        <dbReference type="ARBA" id="ARBA00023157"/>
    </source>
</evidence>
<keyword evidence="4" id="KW-0130">Cell adhesion</keyword>
<evidence type="ECO:0000259" key="7">
    <source>
        <dbReference type="PROSITE" id="PS50022"/>
    </source>
</evidence>
<gene>
    <name evidence="8" type="ORF">NTEN_LOCUS11728</name>
</gene>
<evidence type="ECO:0000256" key="4">
    <source>
        <dbReference type="ARBA" id="ARBA00022889"/>
    </source>
</evidence>
<dbReference type="GO" id="GO:0012505">
    <property type="term" value="C:endomembrane system"/>
    <property type="evidence" value="ECO:0007669"/>
    <property type="project" value="UniProtKB-SubCell"/>
</dbReference>
<keyword evidence="6" id="KW-1015">Disulfide bond</keyword>
<dbReference type="PANTHER" id="PTHR46806:SF5">
    <property type="entry name" value="F5_8 TYPE C DOMAIN-CONTAINING PROTEIN"/>
    <property type="match status" value="1"/>
</dbReference>
<dbReference type="Gene3D" id="2.60.120.260">
    <property type="entry name" value="Galactose-binding domain-like"/>
    <property type="match status" value="1"/>
</dbReference>
<dbReference type="AlphaFoldDB" id="A0A6H5GUH7"/>
<evidence type="ECO:0000313" key="9">
    <source>
        <dbReference type="Proteomes" id="UP000479000"/>
    </source>
</evidence>
<keyword evidence="3" id="KW-0964">Secreted</keyword>